<name>A0A3G6JH91_9CAUD</name>
<proteinExistence type="predicted"/>
<evidence type="ECO:0000313" key="1">
    <source>
        <dbReference type="EMBL" id="AZA17293.1"/>
    </source>
</evidence>
<reference evidence="1 2" key="1">
    <citation type="submission" date="2018-09" db="EMBL/GenBank/DDBJ databases">
        <authorList>
            <person name="Somerville V."/>
        </authorList>
    </citation>
    <scope>NUCLEOTIDE SEQUENCE [LARGE SCALE GENOMIC DNA]</scope>
</reference>
<protein>
    <submittedName>
        <fullName evidence="1">Uncharacterized protein</fullName>
    </submittedName>
</protein>
<accession>A0A3G6JH91</accession>
<sequence length="150" mass="17922">METWLDTAVYQEEVFDDDYDEYFKEEMESFVDRYEKRYHTSVNNFLLISKRDSSYGDWQPYAGKIGYRLIQDLDEFLDVSSDDIKIYVGDDKMIHFDCFDHDGANYSVVKLIPGSVEEKVYDEVGCYACELDYVEMLRKRGQLKPTKFWR</sequence>
<dbReference type="Proteomes" id="UP000274035">
    <property type="component" value="Segment"/>
</dbReference>
<evidence type="ECO:0000313" key="2">
    <source>
        <dbReference type="Proteomes" id="UP000274035"/>
    </source>
</evidence>
<keyword evidence="2" id="KW-1185">Reference proteome</keyword>
<organism evidence="1 2">
    <name type="scientific">Lactobacillus phage ViSo-2018a</name>
    <dbReference type="NCBI Taxonomy" id="2267607"/>
    <lineage>
        <taxon>Viruses</taxon>
        <taxon>Duplodnaviria</taxon>
        <taxon>Heunggongvirae</taxon>
        <taxon>Uroviricota</taxon>
        <taxon>Caudoviricetes</taxon>
        <taxon>Tybeckvirinae</taxon>
        <taxon>Lidleunavirus</taxon>
        <taxon>Lidleunavirus ViSo2018a</taxon>
    </lineage>
</organism>
<dbReference type="EMBL" id="CP031026">
    <property type="protein sequence ID" value="AZA17293.1"/>
    <property type="molecule type" value="Genomic_DNA"/>
</dbReference>
<gene>
    <name evidence="1" type="ORF">DQL93_0570</name>
</gene>